<dbReference type="eggNOG" id="COG0375">
    <property type="taxonomic scope" value="Bacteria"/>
</dbReference>
<name>A0A095Y7J6_9CORY</name>
<dbReference type="InterPro" id="IPR000688">
    <property type="entry name" value="HypA/HybF"/>
</dbReference>
<evidence type="ECO:0000256" key="3">
    <source>
        <dbReference type="ARBA" id="ARBA00022833"/>
    </source>
</evidence>
<comment type="caution">
    <text evidence="4">The sequence shown here is derived from an EMBL/GenBank/DDBJ whole genome shotgun (WGS) entry which is preliminary data.</text>
</comment>
<dbReference type="PANTHER" id="PTHR34535:SF3">
    <property type="entry name" value="HYDROGENASE MATURATION FACTOR HYPA"/>
    <property type="match status" value="1"/>
</dbReference>
<keyword evidence="2" id="KW-0479">Metal-binding</keyword>
<dbReference type="GO" id="GO:0016151">
    <property type="term" value="F:nickel cation binding"/>
    <property type="evidence" value="ECO:0007669"/>
    <property type="project" value="InterPro"/>
</dbReference>
<evidence type="ECO:0000313" key="5">
    <source>
        <dbReference type="Proteomes" id="UP000029548"/>
    </source>
</evidence>
<organism evidence="4 5">
    <name type="scientific">Corynebacterium freneyi DNF00450</name>
    <dbReference type="NCBI Taxonomy" id="1287475"/>
    <lineage>
        <taxon>Bacteria</taxon>
        <taxon>Bacillati</taxon>
        <taxon>Actinomycetota</taxon>
        <taxon>Actinomycetes</taxon>
        <taxon>Mycobacteriales</taxon>
        <taxon>Corynebacteriaceae</taxon>
        <taxon>Corynebacterium</taxon>
    </lineage>
</organism>
<dbReference type="GO" id="GO:0051604">
    <property type="term" value="P:protein maturation"/>
    <property type="evidence" value="ECO:0007669"/>
    <property type="project" value="InterPro"/>
</dbReference>
<evidence type="ECO:0000256" key="2">
    <source>
        <dbReference type="ARBA" id="ARBA00022723"/>
    </source>
</evidence>
<evidence type="ECO:0000313" key="4">
    <source>
        <dbReference type="EMBL" id="KGF18061.1"/>
    </source>
</evidence>
<dbReference type="RefSeq" id="WP_035120555.1">
    <property type="nucleotide sequence ID" value="NZ_JRNE01000027.1"/>
</dbReference>
<protein>
    <submittedName>
        <fullName evidence="4">Hydrogenase expression protein HupK</fullName>
    </submittedName>
</protein>
<accession>A0A095Y7J6</accession>
<dbReference type="GO" id="GO:0008270">
    <property type="term" value="F:zinc ion binding"/>
    <property type="evidence" value="ECO:0007669"/>
    <property type="project" value="TreeGrafter"/>
</dbReference>
<gene>
    <name evidence="4" type="ORF">HMPREF1650_02730</name>
</gene>
<dbReference type="Gene3D" id="3.30.2320.80">
    <property type="match status" value="1"/>
</dbReference>
<keyword evidence="3" id="KW-0862">Zinc</keyword>
<dbReference type="PIRSF" id="PIRSF004761">
    <property type="entry name" value="Hydrgn_mat_HypA"/>
    <property type="match status" value="1"/>
</dbReference>
<keyword evidence="1" id="KW-0533">Nickel</keyword>
<dbReference type="Proteomes" id="UP000029548">
    <property type="component" value="Unassembled WGS sequence"/>
</dbReference>
<evidence type="ECO:0000256" key="1">
    <source>
        <dbReference type="ARBA" id="ARBA00022596"/>
    </source>
</evidence>
<dbReference type="AlphaFoldDB" id="A0A095Y7J6"/>
<dbReference type="Pfam" id="PF01155">
    <property type="entry name" value="HypA"/>
    <property type="match status" value="1"/>
</dbReference>
<dbReference type="PANTHER" id="PTHR34535">
    <property type="entry name" value="HYDROGENASE MATURATION FACTOR HYPA"/>
    <property type="match status" value="1"/>
</dbReference>
<sequence length="119" mass="13231">MHEVALSMQLARIVSKAADNRKVLVVRLEIGALRQVVPDTLAHAWRFVVKDTNLGASRLDVDWKPVVLECPAGHVAEMPESWGFDCRTCGQPAKVVGGEEFRVLDIELEPRSGQTRERA</sequence>
<dbReference type="EMBL" id="JRNE01000027">
    <property type="protein sequence ID" value="KGF18061.1"/>
    <property type="molecule type" value="Genomic_DNA"/>
</dbReference>
<reference evidence="4 5" key="1">
    <citation type="submission" date="2014-07" db="EMBL/GenBank/DDBJ databases">
        <authorList>
            <person name="McCorrison J."/>
            <person name="Sanka R."/>
            <person name="Torralba M."/>
            <person name="Gillis M."/>
            <person name="Haft D.H."/>
            <person name="Methe B."/>
            <person name="Sutton G."/>
            <person name="Nelson K.E."/>
        </authorList>
    </citation>
    <scope>NUCLEOTIDE SEQUENCE [LARGE SCALE GENOMIC DNA]</scope>
    <source>
        <strain evidence="4 5">DNF00450</strain>
    </source>
</reference>
<proteinExistence type="predicted"/>